<keyword evidence="2" id="KW-1185">Reference proteome</keyword>
<gene>
    <name evidence="1" type="ORF">EVAR_102392_1</name>
</gene>
<comment type="caution">
    <text evidence="1">The sequence shown here is derived from an EMBL/GenBank/DDBJ whole genome shotgun (WGS) entry which is preliminary data.</text>
</comment>
<reference evidence="1 2" key="1">
    <citation type="journal article" date="2019" name="Commun. Biol.">
        <title>The bagworm genome reveals a unique fibroin gene that provides high tensile strength.</title>
        <authorList>
            <person name="Kono N."/>
            <person name="Nakamura H."/>
            <person name="Ohtoshi R."/>
            <person name="Tomita M."/>
            <person name="Numata K."/>
            <person name="Arakawa K."/>
        </authorList>
    </citation>
    <scope>NUCLEOTIDE SEQUENCE [LARGE SCALE GENOMIC DNA]</scope>
</reference>
<name>A0A4C1YJW4_EUMVA</name>
<organism evidence="1 2">
    <name type="scientific">Eumeta variegata</name>
    <name type="common">Bagworm moth</name>
    <name type="synonym">Eumeta japonica</name>
    <dbReference type="NCBI Taxonomy" id="151549"/>
    <lineage>
        <taxon>Eukaryota</taxon>
        <taxon>Metazoa</taxon>
        <taxon>Ecdysozoa</taxon>
        <taxon>Arthropoda</taxon>
        <taxon>Hexapoda</taxon>
        <taxon>Insecta</taxon>
        <taxon>Pterygota</taxon>
        <taxon>Neoptera</taxon>
        <taxon>Endopterygota</taxon>
        <taxon>Lepidoptera</taxon>
        <taxon>Glossata</taxon>
        <taxon>Ditrysia</taxon>
        <taxon>Tineoidea</taxon>
        <taxon>Psychidae</taxon>
        <taxon>Oiketicinae</taxon>
        <taxon>Eumeta</taxon>
    </lineage>
</organism>
<accession>A0A4C1YJW4</accession>
<dbReference type="Proteomes" id="UP000299102">
    <property type="component" value="Unassembled WGS sequence"/>
</dbReference>
<sequence>MGHVAVVNIYDYGIAGGNISSVRCKRRQTSAGRDYNGWEITDRKALSFRRQQLGLRPQTLLCNFPRKTDRGERHRWGSSAVRRRLDSGRPGARECAAGETMRRHFYGFLCSDDEEECRYGRRCYRRTRRERKIVLLENANYTLINLAAAPKWAQAMRYYNQQEHRCELAVFAIVFRPNGLKIDDYAALELIQVQPLKVAALARGPMISTCRAAFCYLI</sequence>
<evidence type="ECO:0000313" key="2">
    <source>
        <dbReference type="Proteomes" id="UP000299102"/>
    </source>
</evidence>
<evidence type="ECO:0000313" key="1">
    <source>
        <dbReference type="EMBL" id="GBP76418.1"/>
    </source>
</evidence>
<proteinExistence type="predicted"/>
<protein>
    <submittedName>
        <fullName evidence="1">Uncharacterized protein</fullName>
    </submittedName>
</protein>
<dbReference type="AlphaFoldDB" id="A0A4C1YJW4"/>
<dbReference type="EMBL" id="BGZK01001291">
    <property type="protein sequence ID" value="GBP76418.1"/>
    <property type="molecule type" value="Genomic_DNA"/>
</dbReference>